<dbReference type="PANTHER" id="PTHR11550:SF0">
    <property type="entry name" value="CTP SYNTHASE-RELATED"/>
    <property type="match status" value="1"/>
</dbReference>
<sequence>MESEDLEGANAAEAQEALMQCDGIFVPGGFGVRGVDGKCAAVRIARERDIPYFGVCLGMQVALIEFARNVLHLADANSEEFDPNSSHQVVRRMDVDRATMGANMHLGGRVIHLV</sequence>
<keyword evidence="5" id="KW-0547">Nucleotide-binding</keyword>
<dbReference type="Gene3D" id="3.40.50.880">
    <property type="match status" value="1"/>
</dbReference>
<dbReference type="SUPFAM" id="SSF52317">
    <property type="entry name" value="Class I glutamine amidotransferase-like"/>
    <property type="match status" value="1"/>
</dbReference>
<protein>
    <recommendedName>
        <fullName evidence="3">CTP synthase (glutamine hydrolyzing)</fullName>
        <ecNumber evidence="3">6.3.4.2</ecNumber>
    </recommendedName>
</protein>
<dbReference type="InterPro" id="IPR017926">
    <property type="entry name" value="GATASE"/>
</dbReference>
<comment type="pathway">
    <text evidence="1">Pyrimidine metabolism; CTP biosynthesis via de novo pathway; CTP from UDP: step 2/2.</text>
</comment>
<dbReference type="Pfam" id="PF00117">
    <property type="entry name" value="GATase"/>
    <property type="match status" value="1"/>
</dbReference>
<dbReference type="PANTHER" id="PTHR11550">
    <property type="entry name" value="CTP SYNTHASE"/>
    <property type="match status" value="1"/>
</dbReference>
<dbReference type="GO" id="GO:0005524">
    <property type="term" value="F:ATP binding"/>
    <property type="evidence" value="ECO:0007669"/>
    <property type="project" value="UniProtKB-KW"/>
</dbReference>
<dbReference type="GO" id="GO:0042802">
    <property type="term" value="F:identical protein binding"/>
    <property type="evidence" value="ECO:0007669"/>
    <property type="project" value="TreeGrafter"/>
</dbReference>
<evidence type="ECO:0000256" key="2">
    <source>
        <dbReference type="ARBA" id="ARBA00007533"/>
    </source>
</evidence>
<evidence type="ECO:0000256" key="1">
    <source>
        <dbReference type="ARBA" id="ARBA00005171"/>
    </source>
</evidence>
<keyword evidence="4" id="KW-0436">Ligase</keyword>
<evidence type="ECO:0000313" key="11">
    <source>
        <dbReference type="EMBL" id="JAG18599.1"/>
    </source>
</evidence>
<dbReference type="UniPathway" id="UPA00159">
    <property type="reaction ID" value="UER00277"/>
</dbReference>
<dbReference type="PROSITE" id="PS51273">
    <property type="entry name" value="GATASE_TYPE_1"/>
    <property type="match status" value="1"/>
</dbReference>
<evidence type="ECO:0000259" key="10">
    <source>
        <dbReference type="Pfam" id="PF00117"/>
    </source>
</evidence>
<evidence type="ECO:0000256" key="5">
    <source>
        <dbReference type="ARBA" id="ARBA00022741"/>
    </source>
</evidence>
<evidence type="ECO:0000256" key="4">
    <source>
        <dbReference type="ARBA" id="ARBA00022598"/>
    </source>
</evidence>
<proteinExistence type="inferred from homology"/>
<dbReference type="GO" id="GO:0044210">
    <property type="term" value="P:'de novo' CTP biosynthetic process"/>
    <property type="evidence" value="ECO:0007669"/>
    <property type="project" value="UniProtKB-UniPathway"/>
</dbReference>
<evidence type="ECO:0000256" key="3">
    <source>
        <dbReference type="ARBA" id="ARBA00012291"/>
    </source>
</evidence>
<name>A0A0A9XF89_LYGHE</name>
<reference evidence="12" key="3">
    <citation type="journal article" date="2016" name="Gigascience">
        <title>De novo construction of an expanded transcriptome assembly for the western tarnished plant bug, Lygus hesperus.</title>
        <authorList>
            <person name="Tassone E.E."/>
            <person name="Geib S.M."/>
            <person name="Hall B."/>
            <person name="Fabrick J.A."/>
            <person name="Brent C.S."/>
            <person name="Hull J.J."/>
        </authorList>
    </citation>
    <scope>NUCLEOTIDE SEQUENCE</scope>
</reference>
<dbReference type="AlphaFoldDB" id="A0A0A9XF89"/>
<dbReference type="GO" id="GO:0003883">
    <property type="term" value="F:CTP synthase activity"/>
    <property type="evidence" value="ECO:0007669"/>
    <property type="project" value="UniProtKB-EC"/>
</dbReference>
<evidence type="ECO:0000256" key="7">
    <source>
        <dbReference type="ARBA" id="ARBA00022962"/>
    </source>
</evidence>
<evidence type="ECO:0000256" key="8">
    <source>
        <dbReference type="ARBA" id="ARBA00022975"/>
    </source>
</evidence>
<comment type="catalytic activity">
    <reaction evidence="9">
        <text>UTP + L-glutamine + ATP + H2O = CTP + L-glutamate + ADP + phosphate + 2 H(+)</text>
        <dbReference type="Rhea" id="RHEA:26426"/>
        <dbReference type="ChEBI" id="CHEBI:15377"/>
        <dbReference type="ChEBI" id="CHEBI:15378"/>
        <dbReference type="ChEBI" id="CHEBI:29985"/>
        <dbReference type="ChEBI" id="CHEBI:30616"/>
        <dbReference type="ChEBI" id="CHEBI:37563"/>
        <dbReference type="ChEBI" id="CHEBI:43474"/>
        <dbReference type="ChEBI" id="CHEBI:46398"/>
        <dbReference type="ChEBI" id="CHEBI:58359"/>
        <dbReference type="ChEBI" id="CHEBI:456216"/>
        <dbReference type="EC" id="6.3.4.2"/>
    </reaction>
</comment>
<dbReference type="EMBL" id="GDHC01021769">
    <property type="protein sequence ID" value="JAP96859.1"/>
    <property type="molecule type" value="Transcribed_RNA"/>
</dbReference>
<evidence type="ECO:0000313" key="12">
    <source>
        <dbReference type="EMBL" id="JAP96859.1"/>
    </source>
</evidence>
<keyword evidence="7" id="KW-0315">Glutamine amidotransferase</keyword>
<keyword evidence="8" id="KW-0665">Pyrimidine biosynthesis</keyword>
<evidence type="ECO:0000256" key="9">
    <source>
        <dbReference type="ARBA" id="ARBA00047781"/>
    </source>
</evidence>
<reference evidence="11" key="2">
    <citation type="submission" date="2014-07" db="EMBL/GenBank/DDBJ databases">
        <authorList>
            <person name="Hull J."/>
        </authorList>
    </citation>
    <scope>NUCLEOTIDE SEQUENCE</scope>
</reference>
<dbReference type="EMBL" id="GBHO01025005">
    <property type="protein sequence ID" value="JAG18599.1"/>
    <property type="molecule type" value="Transcribed_RNA"/>
</dbReference>
<dbReference type="GO" id="GO:0019856">
    <property type="term" value="P:pyrimidine nucleobase biosynthetic process"/>
    <property type="evidence" value="ECO:0007669"/>
    <property type="project" value="TreeGrafter"/>
</dbReference>
<feature type="domain" description="Glutamine amidotransferase" evidence="10">
    <location>
        <begin position="13"/>
        <end position="78"/>
    </location>
</feature>
<dbReference type="InterPro" id="IPR029062">
    <property type="entry name" value="Class_I_gatase-like"/>
</dbReference>
<evidence type="ECO:0000256" key="6">
    <source>
        <dbReference type="ARBA" id="ARBA00022840"/>
    </source>
</evidence>
<gene>
    <name evidence="11" type="primary">ctps2</name>
    <name evidence="11" type="ORF">CM83_39554</name>
    <name evidence="12" type="ORF">g.94742</name>
</gene>
<comment type="similarity">
    <text evidence="2">Belongs to the CTP synthase family.</text>
</comment>
<organism evidence="11">
    <name type="scientific">Lygus hesperus</name>
    <name type="common">Western plant bug</name>
    <dbReference type="NCBI Taxonomy" id="30085"/>
    <lineage>
        <taxon>Eukaryota</taxon>
        <taxon>Metazoa</taxon>
        <taxon>Ecdysozoa</taxon>
        <taxon>Arthropoda</taxon>
        <taxon>Hexapoda</taxon>
        <taxon>Insecta</taxon>
        <taxon>Pterygota</taxon>
        <taxon>Neoptera</taxon>
        <taxon>Paraneoptera</taxon>
        <taxon>Hemiptera</taxon>
        <taxon>Heteroptera</taxon>
        <taxon>Panheteroptera</taxon>
        <taxon>Cimicomorpha</taxon>
        <taxon>Miridae</taxon>
        <taxon>Mirini</taxon>
        <taxon>Lygus</taxon>
    </lineage>
</organism>
<keyword evidence="6" id="KW-0067">ATP-binding</keyword>
<dbReference type="InterPro" id="IPR004468">
    <property type="entry name" value="CTP_synthase"/>
</dbReference>
<accession>A0A0A9XF89</accession>
<dbReference type="EC" id="6.3.4.2" evidence="3"/>
<reference evidence="11" key="1">
    <citation type="journal article" date="2014" name="PLoS ONE">
        <title>Transcriptome-Based Identification of ABC Transporters in the Western Tarnished Plant Bug Lygus hesperus.</title>
        <authorList>
            <person name="Hull J.J."/>
            <person name="Chaney K."/>
            <person name="Geib S.M."/>
            <person name="Fabrick J.A."/>
            <person name="Brent C.S."/>
            <person name="Walsh D."/>
            <person name="Lavine L.C."/>
        </authorList>
    </citation>
    <scope>NUCLEOTIDE SEQUENCE</scope>
</reference>